<protein>
    <submittedName>
        <fullName evidence="5">Tyrosine-type recombinase/integrase</fullName>
    </submittedName>
</protein>
<evidence type="ECO:0000259" key="4">
    <source>
        <dbReference type="PROSITE" id="PS51898"/>
    </source>
</evidence>
<feature type="domain" description="Tyr recombinase" evidence="4">
    <location>
        <begin position="1"/>
        <end position="121"/>
    </location>
</feature>
<evidence type="ECO:0000256" key="3">
    <source>
        <dbReference type="ARBA" id="ARBA00023172"/>
    </source>
</evidence>
<dbReference type="InterPro" id="IPR050090">
    <property type="entry name" value="Tyrosine_recombinase_XerCD"/>
</dbReference>
<comment type="caution">
    <text evidence="5">The sequence shown here is derived from an EMBL/GenBank/DDBJ whole genome shotgun (WGS) entry which is preliminary data.</text>
</comment>
<name>A0ABT4I0Z8_9BACL</name>
<dbReference type="Proteomes" id="UP001067708">
    <property type="component" value="Unassembled WGS sequence"/>
</dbReference>
<dbReference type="EMBL" id="JAPTNG010000016">
    <property type="protein sequence ID" value="MCZ0832737.1"/>
    <property type="molecule type" value="Genomic_DNA"/>
</dbReference>
<dbReference type="InterPro" id="IPR011010">
    <property type="entry name" value="DNA_brk_join_enz"/>
</dbReference>
<accession>A0ABT4I0Z8</accession>
<evidence type="ECO:0000313" key="6">
    <source>
        <dbReference type="Proteomes" id="UP001067708"/>
    </source>
</evidence>
<evidence type="ECO:0000256" key="1">
    <source>
        <dbReference type="ARBA" id="ARBA00004496"/>
    </source>
</evidence>
<keyword evidence="2" id="KW-0229">DNA integration</keyword>
<dbReference type="PANTHER" id="PTHR30349:SF77">
    <property type="entry name" value="TYROSINE RECOMBINASE XERC"/>
    <property type="match status" value="1"/>
</dbReference>
<dbReference type="SUPFAM" id="SSF56349">
    <property type="entry name" value="DNA breaking-rejoining enzymes"/>
    <property type="match status" value="1"/>
</dbReference>
<proteinExistence type="predicted"/>
<dbReference type="RefSeq" id="WP_258418063.1">
    <property type="nucleotide sequence ID" value="NZ_JAPTNG010000016.1"/>
</dbReference>
<keyword evidence="3" id="KW-0233">DNA recombination</keyword>
<evidence type="ECO:0000313" key="5">
    <source>
        <dbReference type="EMBL" id="MCZ0832737.1"/>
    </source>
</evidence>
<dbReference type="InterPro" id="IPR002104">
    <property type="entry name" value="Integrase_catalytic"/>
</dbReference>
<dbReference type="Pfam" id="PF00589">
    <property type="entry name" value="Phage_integrase"/>
    <property type="match status" value="1"/>
</dbReference>
<dbReference type="InterPro" id="IPR013762">
    <property type="entry name" value="Integrase-like_cat_sf"/>
</dbReference>
<dbReference type="PANTHER" id="PTHR30349">
    <property type="entry name" value="PHAGE INTEGRASE-RELATED"/>
    <property type="match status" value="1"/>
</dbReference>
<keyword evidence="6" id="KW-1185">Reference proteome</keyword>
<organism evidence="5 6">
    <name type="scientific">Brevibacillus halotolerans</name>
    <dbReference type="NCBI Taxonomy" id="1507437"/>
    <lineage>
        <taxon>Bacteria</taxon>
        <taxon>Bacillati</taxon>
        <taxon>Bacillota</taxon>
        <taxon>Bacilli</taxon>
        <taxon>Bacillales</taxon>
        <taxon>Paenibacillaceae</taxon>
        <taxon>Brevibacillus</taxon>
    </lineage>
</organism>
<reference evidence="5" key="1">
    <citation type="submission" date="2022-09" db="EMBL/GenBank/DDBJ databases">
        <title>Genome analysis and characterization of larvicidal activity of Brevibacillus strains.</title>
        <authorList>
            <person name="Patrusheva E.V."/>
            <person name="Izotova A.O."/>
            <person name="Toshchakov S.V."/>
            <person name="Sineoky S.P."/>
        </authorList>
    </citation>
    <scope>NUCLEOTIDE SEQUENCE</scope>
    <source>
        <strain evidence="5">VKPM_B-13244</strain>
    </source>
</reference>
<gene>
    <name evidence="5" type="ORF">O0535_18555</name>
</gene>
<dbReference type="PROSITE" id="PS51898">
    <property type="entry name" value="TYR_RECOMBINASE"/>
    <property type="match status" value="1"/>
</dbReference>
<sequence length="126" mass="14603">MESSERKGELTVRTGKGNKERTIPLNEEVRRAIKRYIEERSDSNNALFLSNRQQRISVRSVQHLLAQYGFHAHQLRHTFITALVRDNQDIGVIQSLSGHKSADMVLRYSKPTEEDRQKAVDNLFLK</sequence>
<evidence type="ECO:0000256" key="2">
    <source>
        <dbReference type="ARBA" id="ARBA00022908"/>
    </source>
</evidence>
<dbReference type="Gene3D" id="1.10.443.10">
    <property type="entry name" value="Intergrase catalytic core"/>
    <property type="match status" value="1"/>
</dbReference>
<comment type="subcellular location">
    <subcellularLocation>
        <location evidence="1">Cytoplasm</location>
    </subcellularLocation>
</comment>